<dbReference type="GeneID" id="61423279"/>
<dbReference type="RefSeq" id="WP_018447491.1">
    <property type="nucleotide sequence ID" value="NZ_MAMO01000010.1"/>
</dbReference>
<dbReference type="Gene3D" id="6.10.250.730">
    <property type="match status" value="1"/>
</dbReference>
<name>A0A1C9HRI6_RHILT</name>
<dbReference type="InterPro" id="IPR010385">
    <property type="entry name" value="DUF982"/>
</dbReference>
<accession>A0A1C9HRI6</accession>
<protein>
    <recommendedName>
        <fullName evidence="2">DUF982 domain-containing protein</fullName>
    </recommendedName>
</protein>
<organism evidence="1">
    <name type="scientific">Rhizobium leguminosarum bv. trifolii</name>
    <dbReference type="NCBI Taxonomy" id="386"/>
    <lineage>
        <taxon>Bacteria</taxon>
        <taxon>Pseudomonadati</taxon>
        <taxon>Pseudomonadota</taxon>
        <taxon>Alphaproteobacteria</taxon>
        <taxon>Hyphomicrobiales</taxon>
        <taxon>Rhizobiaceae</taxon>
        <taxon>Rhizobium/Agrobacterium group</taxon>
        <taxon>Rhizobium</taxon>
    </lineage>
</organism>
<reference evidence="1" key="2">
    <citation type="journal article" date="2016" name="Front. Microbiol.">
        <title>The Regulatory Protein RosR Affects Rhizobium leguminosarum bv. trifolii Protein Profiles, Cell Surface Properties, and Symbiosis with Clover.</title>
        <authorList>
            <person name="Rachwal K."/>
            <person name="Boguszewska A."/>
            <person name="Kopcinska J."/>
            <person name="Karas M."/>
            <person name="Tchorzewski M."/>
            <person name="Janczarek M."/>
        </authorList>
    </citation>
    <scope>NUCLEOTIDE SEQUENCE</scope>
    <source>
        <strain evidence="1">Rt24.2</strain>
    </source>
</reference>
<dbReference type="EMBL" id="KX486896">
    <property type="protein sequence ID" value="AOO89260.1"/>
    <property type="molecule type" value="Genomic_DNA"/>
</dbReference>
<evidence type="ECO:0008006" key="2">
    <source>
        <dbReference type="Google" id="ProtNLM"/>
    </source>
</evidence>
<dbReference type="Pfam" id="PF06169">
    <property type="entry name" value="DUF982"/>
    <property type="match status" value="1"/>
</dbReference>
<evidence type="ECO:0000313" key="1">
    <source>
        <dbReference type="EMBL" id="AOO89260.1"/>
    </source>
</evidence>
<sequence>MSADVSEKRFPSPVRVVSPNSSLIVSTVWEAVEYLKRWPSKRGRDYRVARQHCLDALDGLCSPRAAQTSFITAAKTAGLLV</sequence>
<reference evidence="1" key="1">
    <citation type="journal article" date="2015" name="BMC Genomics">
        <title>Transcriptome profiling of a Rhizobium leguminosarum bv. trifolii rosR mutant reveals the role of the transcriptional regulator RosR in motility, synthesis of cell-surface components, and other cellular processes.</title>
        <authorList>
            <person name="Rachwal K."/>
            <person name="Matczynska E."/>
            <person name="Janczarek M."/>
        </authorList>
    </citation>
    <scope>NUCLEOTIDE SEQUENCE</scope>
    <source>
        <strain evidence="1">Rt24.2</strain>
    </source>
</reference>
<dbReference type="AlphaFoldDB" id="A0A1C9HRI6"/>
<proteinExistence type="predicted"/>